<dbReference type="SUPFAM" id="SSF158472">
    <property type="entry name" value="HAMP domain-like"/>
    <property type="match status" value="1"/>
</dbReference>
<dbReference type="CDD" id="cd06225">
    <property type="entry name" value="HAMP"/>
    <property type="match status" value="1"/>
</dbReference>
<evidence type="ECO:0000313" key="20">
    <source>
        <dbReference type="Proteomes" id="UP000006876"/>
    </source>
</evidence>
<gene>
    <name evidence="19" type="ordered locus">AXYL_02966</name>
</gene>
<dbReference type="InterPro" id="IPR005467">
    <property type="entry name" value="His_kinase_dom"/>
</dbReference>
<evidence type="ECO:0000256" key="14">
    <source>
        <dbReference type="PIRNR" id="PIRNR003167"/>
    </source>
</evidence>
<dbReference type="Gene3D" id="1.10.8.500">
    <property type="entry name" value="HAMP domain in histidine kinase"/>
    <property type="match status" value="1"/>
</dbReference>
<accession>E3HVX3</accession>
<dbReference type="KEGG" id="axy:AXYL_02966"/>
<dbReference type="PROSITE" id="PS50885">
    <property type="entry name" value="HAMP"/>
    <property type="match status" value="1"/>
</dbReference>
<evidence type="ECO:0000256" key="4">
    <source>
        <dbReference type="ARBA" id="ARBA00022519"/>
    </source>
</evidence>
<evidence type="ECO:0000256" key="15">
    <source>
        <dbReference type="SAM" id="Coils"/>
    </source>
</evidence>
<dbReference type="Pfam" id="PF13675">
    <property type="entry name" value="PilJ"/>
    <property type="match status" value="1"/>
</dbReference>
<comment type="subcellular location">
    <subcellularLocation>
        <location evidence="2">Cell inner membrane</location>
        <topology evidence="2">Multi-pass membrane protein</topology>
    </subcellularLocation>
</comment>
<evidence type="ECO:0000256" key="10">
    <source>
        <dbReference type="ARBA" id="ARBA00022840"/>
    </source>
</evidence>
<keyword evidence="11 16" id="KW-1133">Transmembrane helix</keyword>
<evidence type="ECO:0000256" key="16">
    <source>
        <dbReference type="SAM" id="Phobius"/>
    </source>
</evidence>
<evidence type="ECO:0000256" key="6">
    <source>
        <dbReference type="ARBA" id="ARBA00022679"/>
    </source>
</evidence>
<dbReference type="STRING" id="762376.AXYL_02966"/>
<evidence type="ECO:0000256" key="13">
    <source>
        <dbReference type="ARBA" id="ARBA00023136"/>
    </source>
</evidence>
<evidence type="ECO:0000256" key="3">
    <source>
        <dbReference type="ARBA" id="ARBA00022475"/>
    </source>
</evidence>
<dbReference type="InterPro" id="IPR029095">
    <property type="entry name" value="NarX-like_N"/>
</dbReference>
<dbReference type="GO" id="GO:0000155">
    <property type="term" value="F:phosphorelay sensor kinase activity"/>
    <property type="evidence" value="ECO:0007669"/>
    <property type="project" value="UniProtKB-UniRule"/>
</dbReference>
<dbReference type="PANTHER" id="PTHR24421">
    <property type="entry name" value="NITRATE/NITRITE SENSOR PROTEIN NARX-RELATED"/>
    <property type="match status" value="1"/>
</dbReference>
<name>E3HVX3_ACHXA</name>
<dbReference type="Gene3D" id="3.30.565.10">
    <property type="entry name" value="Histidine kinase-like ATPase, C-terminal domain"/>
    <property type="match status" value="1"/>
</dbReference>
<dbReference type="EMBL" id="CP002287">
    <property type="protein sequence ID" value="ADP16286.1"/>
    <property type="molecule type" value="Genomic_DNA"/>
</dbReference>
<dbReference type="GO" id="GO:0005524">
    <property type="term" value="F:ATP binding"/>
    <property type="evidence" value="ECO:0007669"/>
    <property type="project" value="UniProtKB-UniRule"/>
</dbReference>
<dbReference type="eggNOG" id="COG3850">
    <property type="taxonomic scope" value="Bacteria"/>
</dbReference>
<dbReference type="InterPro" id="IPR016380">
    <property type="entry name" value="Sig_transdc_His_kin_NarX/NarQ"/>
</dbReference>
<dbReference type="InterPro" id="IPR036890">
    <property type="entry name" value="HATPase_C_sf"/>
</dbReference>
<dbReference type="CDD" id="cd16917">
    <property type="entry name" value="HATPase_UhpB-NarQ-NarX-like"/>
    <property type="match status" value="1"/>
</dbReference>
<keyword evidence="3 14" id="KW-1003">Cell membrane</keyword>
<dbReference type="GO" id="GO:0046983">
    <property type="term" value="F:protein dimerization activity"/>
    <property type="evidence" value="ECO:0007669"/>
    <property type="project" value="UniProtKB-UniRule"/>
</dbReference>
<dbReference type="GO" id="GO:0005886">
    <property type="term" value="C:plasma membrane"/>
    <property type="evidence" value="ECO:0007669"/>
    <property type="project" value="UniProtKB-SubCell"/>
</dbReference>
<dbReference type="InterPro" id="IPR050482">
    <property type="entry name" value="Sensor_HK_TwoCompSys"/>
</dbReference>
<evidence type="ECO:0000256" key="11">
    <source>
        <dbReference type="ARBA" id="ARBA00022989"/>
    </source>
</evidence>
<sequence length="646" mass="71794">MKPTDTAAAGPDGLPSPWHRLSTRIVISSLVALVVVLSMVSWTLWLSWQLEGAGAAINDTGSLRMRANRVAVELMRPQAGREFRTNEQVQLMDDTIARLARGNPARPLFIPNDEAIRKQWHDVAAYWYDIMKPAAKRALAQPDAATYLETLPEFVARADTLVRMIEQDNAGKTTSLRLSQGVLAAIASAGTLAMIYLLYLWIISPVLRLRDGLQRMAAREFSTRLPVESQDEFGVLARGYNRMADELQDLYTGLERRVEEKTAQLAAQNRDIGALYDMAAFLNQPNEIEALCDGFLRRVMLQFDAEGGSIRALDPNNEKLNLMVSVGLSDELVESEHCMRVNDCYCGVATRQAGVIVIQDFRESPPAMELNCQRDGFASVAVFRIVTRDEVLGSYSLHFRQQRRLSPAESQLLETLGQHLGVALDNRRLSAQARQLAVVRERGLVAQGLHDSLAQGLNFLNLQLQMLDAAVKRGDQAEIDEILPLLRTGVDESYQDVRELLTNFRTKLSQGDLQAAIEDTVARFRRQTGIETELRFGRGEGAPLPPDEQLQVLFILQEALSNVRKHSEASHVRIDVANDRDFSLVIADDGQGYDPAEVAERGESHVGLHIMRERAARMRAVIKLESQPGAGTRVALTLPGSERQAA</sequence>
<evidence type="ECO:0000256" key="5">
    <source>
        <dbReference type="ARBA" id="ARBA00022553"/>
    </source>
</evidence>
<dbReference type="InterPro" id="IPR003594">
    <property type="entry name" value="HATPase_dom"/>
</dbReference>
<dbReference type="Gene3D" id="1.20.120.960">
    <property type="entry name" value="Histidine kinase NarX, sensor domain"/>
    <property type="match status" value="1"/>
</dbReference>
<evidence type="ECO:0000313" key="19">
    <source>
        <dbReference type="EMBL" id="ADP16286.1"/>
    </source>
</evidence>
<keyword evidence="10 14" id="KW-0067">ATP-binding</keyword>
<proteinExistence type="predicted"/>
<dbReference type="SMART" id="SM00387">
    <property type="entry name" value="HATPase_c"/>
    <property type="match status" value="1"/>
</dbReference>
<keyword evidence="13 14" id="KW-0472">Membrane</keyword>
<dbReference type="SUPFAM" id="SSF55874">
    <property type="entry name" value="ATPase domain of HSP90 chaperone/DNA topoisomerase II/histidine kinase"/>
    <property type="match status" value="1"/>
</dbReference>
<dbReference type="InterPro" id="IPR003660">
    <property type="entry name" value="HAMP_dom"/>
</dbReference>
<dbReference type="InterPro" id="IPR042295">
    <property type="entry name" value="NarX-like_N_sf"/>
</dbReference>
<protein>
    <recommendedName>
        <fullName evidence="14">Sensor protein</fullName>
        <ecNumber evidence="14">2.7.13.3</ecNumber>
    </recommendedName>
</protein>
<dbReference type="Pfam" id="PF07730">
    <property type="entry name" value="HisKA_3"/>
    <property type="match status" value="1"/>
</dbReference>
<dbReference type="Pfam" id="PF00672">
    <property type="entry name" value="HAMP"/>
    <property type="match status" value="1"/>
</dbReference>
<dbReference type="AlphaFoldDB" id="E3HVX3"/>
<dbReference type="PANTHER" id="PTHR24421:SF10">
    <property type="entry name" value="NITRATE_NITRITE SENSOR PROTEIN NARQ"/>
    <property type="match status" value="1"/>
</dbReference>
<feature type="coiled-coil region" evidence="15">
    <location>
        <begin position="237"/>
        <end position="271"/>
    </location>
</feature>
<dbReference type="OrthoDB" id="9811306at2"/>
<comment type="catalytic activity">
    <reaction evidence="1 14">
        <text>ATP + protein L-histidine = ADP + protein N-phospho-L-histidine.</text>
        <dbReference type="EC" id="2.7.13.3"/>
    </reaction>
</comment>
<keyword evidence="9 14" id="KW-0418">Kinase</keyword>
<dbReference type="InterPro" id="IPR029016">
    <property type="entry name" value="GAF-like_dom_sf"/>
</dbReference>
<dbReference type="Pfam" id="PF13185">
    <property type="entry name" value="GAF_2"/>
    <property type="match status" value="1"/>
</dbReference>
<dbReference type="InterPro" id="IPR003018">
    <property type="entry name" value="GAF"/>
</dbReference>
<dbReference type="SMART" id="SM00304">
    <property type="entry name" value="HAMP"/>
    <property type="match status" value="1"/>
</dbReference>
<evidence type="ECO:0000256" key="1">
    <source>
        <dbReference type="ARBA" id="ARBA00000085"/>
    </source>
</evidence>
<keyword evidence="5" id="KW-0597">Phosphoprotein</keyword>
<dbReference type="SUPFAM" id="SSF55781">
    <property type="entry name" value="GAF domain-like"/>
    <property type="match status" value="1"/>
</dbReference>
<dbReference type="Gene3D" id="1.20.5.1930">
    <property type="match status" value="1"/>
</dbReference>
<dbReference type="Proteomes" id="UP000006876">
    <property type="component" value="Chromosome"/>
</dbReference>
<organism evidence="19 20">
    <name type="scientific">Achromobacter xylosoxidans (strain A8)</name>
    <dbReference type="NCBI Taxonomy" id="762376"/>
    <lineage>
        <taxon>Bacteria</taxon>
        <taxon>Pseudomonadati</taxon>
        <taxon>Pseudomonadota</taxon>
        <taxon>Betaproteobacteria</taxon>
        <taxon>Burkholderiales</taxon>
        <taxon>Alcaligenaceae</taxon>
        <taxon>Achromobacter</taxon>
    </lineage>
</organism>
<keyword evidence="7 16" id="KW-0812">Transmembrane</keyword>
<keyword evidence="6 14" id="KW-0808">Transferase</keyword>
<dbReference type="PATRIC" id="fig|762376.5.peg.2984"/>
<reference evidence="19 20" key="1">
    <citation type="journal article" date="2011" name="J. Bacteriol.">
        <title>Complete genome sequence of the haloaromatic acid-degrading bacterium Achromobacter xylosoxidans A8.</title>
        <authorList>
            <person name="Strnad H."/>
            <person name="Ridl J."/>
            <person name="Paces J."/>
            <person name="Kolar M."/>
            <person name="Vlcek C."/>
            <person name="Paces V."/>
        </authorList>
    </citation>
    <scope>NUCLEOTIDE SEQUENCE [LARGE SCALE GENOMIC DNA]</scope>
    <source>
        <strain evidence="19 20">A8</strain>
    </source>
</reference>
<keyword evidence="15" id="KW-0175">Coiled coil</keyword>
<keyword evidence="8 14" id="KW-0547">Nucleotide-binding</keyword>
<feature type="domain" description="Histidine kinase" evidence="17">
    <location>
        <begin position="448"/>
        <end position="642"/>
    </location>
</feature>
<evidence type="ECO:0000256" key="8">
    <source>
        <dbReference type="ARBA" id="ARBA00022741"/>
    </source>
</evidence>
<dbReference type="Pfam" id="PF02518">
    <property type="entry name" value="HATPase_c"/>
    <property type="match status" value="1"/>
</dbReference>
<feature type="transmembrane region" description="Helical" evidence="16">
    <location>
        <begin position="25"/>
        <end position="45"/>
    </location>
</feature>
<feature type="transmembrane region" description="Helical" evidence="16">
    <location>
        <begin position="182"/>
        <end position="202"/>
    </location>
</feature>
<dbReference type="HOGENOM" id="CLU_000445_20_10_4"/>
<keyword evidence="4 14" id="KW-0997">Cell inner membrane</keyword>
<evidence type="ECO:0000259" key="17">
    <source>
        <dbReference type="PROSITE" id="PS50109"/>
    </source>
</evidence>
<dbReference type="SMART" id="SM00065">
    <property type="entry name" value="GAF"/>
    <property type="match status" value="1"/>
</dbReference>
<dbReference type="Gene3D" id="3.30.450.40">
    <property type="match status" value="1"/>
</dbReference>
<dbReference type="PIRSF" id="PIRSF003167">
    <property type="entry name" value="STHK_NarX/NarQ"/>
    <property type="match status" value="1"/>
</dbReference>
<evidence type="ECO:0000259" key="18">
    <source>
        <dbReference type="PROSITE" id="PS50885"/>
    </source>
</evidence>
<keyword evidence="12 14" id="KW-0902">Two-component regulatory system</keyword>
<feature type="domain" description="HAMP" evidence="18">
    <location>
        <begin position="200"/>
        <end position="252"/>
    </location>
</feature>
<dbReference type="PROSITE" id="PS50109">
    <property type="entry name" value="HIS_KIN"/>
    <property type="match status" value="1"/>
</dbReference>
<evidence type="ECO:0000256" key="7">
    <source>
        <dbReference type="ARBA" id="ARBA00022692"/>
    </source>
</evidence>
<evidence type="ECO:0000256" key="9">
    <source>
        <dbReference type="ARBA" id="ARBA00022777"/>
    </source>
</evidence>
<dbReference type="EC" id="2.7.13.3" evidence="14"/>
<dbReference type="InterPro" id="IPR011712">
    <property type="entry name" value="Sig_transdc_His_kin_sub3_dim/P"/>
</dbReference>
<dbReference type="RefSeq" id="WP_013393601.1">
    <property type="nucleotide sequence ID" value="NC_014640.1"/>
</dbReference>
<evidence type="ECO:0000256" key="12">
    <source>
        <dbReference type="ARBA" id="ARBA00023012"/>
    </source>
</evidence>
<evidence type="ECO:0000256" key="2">
    <source>
        <dbReference type="ARBA" id="ARBA00004429"/>
    </source>
</evidence>